<evidence type="ECO:0000313" key="2">
    <source>
        <dbReference type="EMBL" id="OBT94134.1"/>
    </source>
</evidence>
<sequence>MPDVSLKLEALKLSCPEERIKLLVTSSAAFRPQDDRFRRVRSDELLHMMESGKVCISRGPGCDLGFGFSFKNLQSNGLAEKALVEQLRRFVLGAPWWEQLPVSPSLNFSSPICPDVGPTFSIKLHDTLPSLHSNGHPNPEESPIADLHVPEYVPDIRLMGIKLFFTFEPTCDTPLPILTKETATEDDMLFEDGCESDPDLFEDIMDLEAFDSSTPRHEAPFDASSVLEGKSWEDHGFVEDQYYADGYDNTLLYRTDHSSVHLPTPEASMTFNNQQDTSMLDSTDDSSNNLITESSLNLATAKQLTDVALRTLLGGRQTKFTPNIKVRKPRPKRPLSSIMPLIWSPGFKNAIYERSAFINTISSTLSSLSKTSQLPSLQKKLSTIHENSPARFAQTHPPRLNQTLQAHVFRMMQTTLYEPIASRRLRPSVIEESGEEETRSGPASRDREDSGPARVDIENASEEVVDADEGFEDLFGEELLSDGEMDMLFDLEILRNRGEGGSCSMLFGSGGGDSSMLMKGEEVHEDGTRDAGEEDSIFSTGDFERRDGDEHILYERESWESSIVEEELEEDAEMIMDTEPDTVHGYSSMYLDDPYINNEAILI</sequence>
<accession>A0A1B8GE83</accession>
<name>A0A1B8GE83_9PEZI</name>
<reference evidence="2 3" key="1">
    <citation type="submission" date="2016-03" db="EMBL/GenBank/DDBJ databases">
        <title>Comparative genomics of Pseudogymnoascus destructans, the fungus causing white-nose syndrome of bats.</title>
        <authorList>
            <person name="Palmer J.M."/>
            <person name="Drees K.P."/>
            <person name="Foster J.T."/>
            <person name="Lindner D.L."/>
        </authorList>
    </citation>
    <scope>NUCLEOTIDE SEQUENCE [LARGE SCALE GENOMIC DNA]</scope>
    <source>
        <strain evidence="2 3">UAMH 10579</strain>
    </source>
</reference>
<dbReference type="EMBL" id="KV460246">
    <property type="protein sequence ID" value="OBT94134.1"/>
    <property type="molecule type" value="Genomic_DNA"/>
</dbReference>
<gene>
    <name evidence="2" type="ORF">VE01_06948</name>
</gene>
<proteinExistence type="predicted"/>
<dbReference type="GeneID" id="28840334"/>
<dbReference type="Proteomes" id="UP000091956">
    <property type="component" value="Unassembled WGS sequence"/>
</dbReference>
<feature type="region of interest" description="Disordered" evidence="1">
    <location>
        <begin position="427"/>
        <end position="463"/>
    </location>
</feature>
<dbReference type="AlphaFoldDB" id="A0A1B8GE83"/>
<reference evidence="3" key="2">
    <citation type="journal article" date="2018" name="Nat. Commun.">
        <title>Extreme sensitivity to ultraviolet light in the fungal pathogen causing white-nose syndrome of bats.</title>
        <authorList>
            <person name="Palmer J.M."/>
            <person name="Drees K.P."/>
            <person name="Foster J.T."/>
            <person name="Lindner D.L."/>
        </authorList>
    </citation>
    <scope>NUCLEOTIDE SEQUENCE [LARGE SCALE GENOMIC DNA]</scope>
    <source>
        <strain evidence="3">UAMH 10579</strain>
    </source>
</reference>
<protein>
    <submittedName>
        <fullName evidence="2">Uncharacterized protein</fullName>
    </submittedName>
</protein>
<dbReference type="OrthoDB" id="4187154at2759"/>
<keyword evidence="3" id="KW-1185">Reference proteome</keyword>
<feature type="compositionally biased region" description="Basic and acidic residues" evidence="1">
    <location>
        <begin position="436"/>
        <end position="457"/>
    </location>
</feature>
<evidence type="ECO:0000313" key="3">
    <source>
        <dbReference type="Proteomes" id="UP000091956"/>
    </source>
</evidence>
<organism evidence="2 3">
    <name type="scientific">Pseudogymnoascus verrucosus</name>
    <dbReference type="NCBI Taxonomy" id="342668"/>
    <lineage>
        <taxon>Eukaryota</taxon>
        <taxon>Fungi</taxon>
        <taxon>Dikarya</taxon>
        <taxon>Ascomycota</taxon>
        <taxon>Pezizomycotina</taxon>
        <taxon>Leotiomycetes</taxon>
        <taxon>Thelebolales</taxon>
        <taxon>Thelebolaceae</taxon>
        <taxon>Pseudogymnoascus</taxon>
    </lineage>
</organism>
<evidence type="ECO:0000256" key="1">
    <source>
        <dbReference type="SAM" id="MobiDB-lite"/>
    </source>
</evidence>
<dbReference type="RefSeq" id="XP_018127867.1">
    <property type="nucleotide sequence ID" value="XM_018276385.2"/>
</dbReference>